<dbReference type="InterPro" id="IPR012001">
    <property type="entry name" value="Thiamin_PyroP_enz_TPP-bd_dom"/>
</dbReference>
<dbReference type="GO" id="GO:0000287">
    <property type="term" value="F:magnesium ion binding"/>
    <property type="evidence" value="ECO:0007669"/>
    <property type="project" value="InterPro"/>
</dbReference>
<dbReference type="CDD" id="cd02002">
    <property type="entry name" value="TPP_BFDC"/>
    <property type="match status" value="1"/>
</dbReference>
<dbReference type="Gene3D" id="3.40.50.1220">
    <property type="entry name" value="TPP-binding domain"/>
    <property type="match status" value="1"/>
</dbReference>
<organism evidence="7 8">
    <name type="scientific">Tectimicrobiota bacterium</name>
    <dbReference type="NCBI Taxonomy" id="2528274"/>
    <lineage>
        <taxon>Bacteria</taxon>
        <taxon>Pseudomonadati</taxon>
        <taxon>Nitrospinota/Tectimicrobiota group</taxon>
        <taxon>Candidatus Tectimicrobiota</taxon>
    </lineage>
</organism>
<dbReference type="InterPro" id="IPR011766">
    <property type="entry name" value="TPP_enzyme_TPP-bd"/>
</dbReference>
<evidence type="ECO:0000313" key="7">
    <source>
        <dbReference type="EMBL" id="MBI3014715.1"/>
    </source>
</evidence>
<dbReference type="GO" id="GO:0005948">
    <property type="term" value="C:acetolactate synthase complex"/>
    <property type="evidence" value="ECO:0007669"/>
    <property type="project" value="TreeGrafter"/>
</dbReference>
<gene>
    <name evidence="7" type="ORF">HYY65_06595</name>
</gene>
<evidence type="ECO:0000259" key="4">
    <source>
        <dbReference type="Pfam" id="PF00205"/>
    </source>
</evidence>
<keyword evidence="2 3" id="KW-0786">Thiamine pyrophosphate</keyword>
<dbReference type="Gene3D" id="3.40.50.970">
    <property type="match status" value="2"/>
</dbReference>
<dbReference type="GO" id="GO:0003984">
    <property type="term" value="F:acetolactate synthase activity"/>
    <property type="evidence" value="ECO:0007669"/>
    <property type="project" value="TreeGrafter"/>
</dbReference>
<dbReference type="Pfam" id="PF02775">
    <property type="entry name" value="TPP_enzyme_C"/>
    <property type="match status" value="1"/>
</dbReference>
<evidence type="ECO:0000256" key="1">
    <source>
        <dbReference type="ARBA" id="ARBA00007812"/>
    </source>
</evidence>
<dbReference type="EMBL" id="JACPSX010000117">
    <property type="protein sequence ID" value="MBI3014715.1"/>
    <property type="molecule type" value="Genomic_DNA"/>
</dbReference>
<comment type="similarity">
    <text evidence="1 3">Belongs to the TPP enzyme family.</text>
</comment>
<dbReference type="InterPro" id="IPR045229">
    <property type="entry name" value="TPP_enz"/>
</dbReference>
<dbReference type="GO" id="GO:0050660">
    <property type="term" value="F:flavin adenine dinucleotide binding"/>
    <property type="evidence" value="ECO:0007669"/>
    <property type="project" value="TreeGrafter"/>
</dbReference>
<dbReference type="GO" id="GO:0030976">
    <property type="term" value="F:thiamine pyrophosphate binding"/>
    <property type="evidence" value="ECO:0007669"/>
    <property type="project" value="InterPro"/>
</dbReference>
<evidence type="ECO:0000259" key="5">
    <source>
        <dbReference type="Pfam" id="PF02775"/>
    </source>
</evidence>
<feature type="domain" description="Thiamine pyrophosphate enzyme central" evidence="4">
    <location>
        <begin position="227"/>
        <end position="355"/>
    </location>
</feature>
<dbReference type="PANTHER" id="PTHR18968:SF13">
    <property type="entry name" value="ACETOLACTATE SYNTHASE CATALYTIC SUBUNIT, MITOCHONDRIAL"/>
    <property type="match status" value="1"/>
</dbReference>
<dbReference type="AlphaFoldDB" id="A0A932GPR7"/>
<dbReference type="SUPFAM" id="SSF52518">
    <property type="entry name" value="Thiamin diphosphate-binding fold (THDP-binding)"/>
    <property type="match status" value="2"/>
</dbReference>
<feature type="domain" description="Thiamine pyrophosphate enzyme TPP-binding" evidence="5">
    <location>
        <begin position="430"/>
        <end position="578"/>
    </location>
</feature>
<dbReference type="SUPFAM" id="SSF52467">
    <property type="entry name" value="DHS-like NAD/FAD-binding domain"/>
    <property type="match status" value="1"/>
</dbReference>
<dbReference type="Proteomes" id="UP000741360">
    <property type="component" value="Unassembled WGS sequence"/>
</dbReference>
<dbReference type="Pfam" id="PF00205">
    <property type="entry name" value="TPP_enzyme_M"/>
    <property type="match status" value="1"/>
</dbReference>
<dbReference type="InterPro" id="IPR029061">
    <property type="entry name" value="THDP-binding"/>
</dbReference>
<dbReference type="GO" id="GO:0009097">
    <property type="term" value="P:isoleucine biosynthetic process"/>
    <property type="evidence" value="ECO:0007669"/>
    <property type="project" value="TreeGrafter"/>
</dbReference>
<feature type="domain" description="Thiamine pyrophosphate enzyme N-terminal TPP-binding" evidence="6">
    <location>
        <begin position="25"/>
        <end position="153"/>
    </location>
</feature>
<evidence type="ECO:0000256" key="2">
    <source>
        <dbReference type="ARBA" id="ARBA00023052"/>
    </source>
</evidence>
<accession>A0A932GPR7</accession>
<dbReference type="InterPro" id="IPR029035">
    <property type="entry name" value="DHS-like_NAD/FAD-binding_dom"/>
</dbReference>
<dbReference type="Pfam" id="PF02776">
    <property type="entry name" value="TPP_enzyme_N"/>
    <property type="match status" value="1"/>
</dbReference>
<evidence type="ECO:0000313" key="8">
    <source>
        <dbReference type="Proteomes" id="UP000741360"/>
    </source>
</evidence>
<comment type="caution">
    <text evidence="7">The sequence shown here is derived from an EMBL/GenBank/DDBJ whole genome shotgun (WGS) entry which is preliminary data.</text>
</comment>
<dbReference type="CDD" id="cd07035">
    <property type="entry name" value="TPP_PYR_POX_like"/>
    <property type="match status" value="1"/>
</dbReference>
<evidence type="ECO:0000256" key="3">
    <source>
        <dbReference type="RuleBase" id="RU362132"/>
    </source>
</evidence>
<proteinExistence type="inferred from homology"/>
<evidence type="ECO:0000259" key="6">
    <source>
        <dbReference type="Pfam" id="PF02776"/>
    </source>
</evidence>
<reference evidence="7" key="1">
    <citation type="submission" date="2020-07" db="EMBL/GenBank/DDBJ databases">
        <title>Huge and variable diversity of episymbiotic CPR bacteria and DPANN archaea in groundwater ecosystems.</title>
        <authorList>
            <person name="He C.Y."/>
            <person name="Keren R."/>
            <person name="Whittaker M."/>
            <person name="Farag I.F."/>
            <person name="Doudna J."/>
            <person name="Cate J.H.D."/>
            <person name="Banfield J.F."/>
        </authorList>
    </citation>
    <scope>NUCLEOTIDE SEQUENCE</scope>
    <source>
        <strain evidence="7">NC_groundwater_717_Ag_S-0.2um_59_8</strain>
    </source>
</reference>
<protein>
    <submittedName>
        <fullName evidence="7">Thiamine pyrophosphate-requiring protein</fullName>
    </submittedName>
</protein>
<dbReference type="GO" id="GO:0009099">
    <property type="term" value="P:L-valine biosynthetic process"/>
    <property type="evidence" value="ECO:0007669"/>
    <property type="project" value="TreeGrafter"/>
</dbReference>
<dbReference type="PANTHER" id="PTHR18968">
    <property type="entry name" value="THIAMINE PYROPHOSPHATE ENZYMES"/>
    <property type="match status" value="1"/>
</dbReference>
<name>A0A932GPR7_UNCTE</name>
<dbReference type="NCBIfam" id="NF006203">
    <property type="entry name" value="PRK08327.1"/>
    <property type="match status" value="1"/>
</dbReference>
<dbReference type="InterPro" id="IPR012000">
    <property type="entry name" value="Thiamin_PyroP_enz_cen_dom"/>
</dbReference>
<sequence>MMERIDKKSGASTDRGARVTAKVETVAQAFLELLSLRGVDYFLANPGTDFASIVDGFALRQEQGKHSPRPLAIPHEVVVVSMAHGYYLVTGRPQAAMVHVGVGTANGLGAIMTASRARVPVLFGAGRTPITEEGELGCRSGYIHWGQECFDQAGVLREFVKWDYELRTASQLEVVVDRALSMAMSEPRGPVYLTLPREVLALPLEEVEFQAQSRFDLPTFHPDPTKVEQAADLLADSEFPLIITSSVGRTSEGVRALVDLAEAGGIGVVSFNPDTMNFPTDHPCHQGFLPDRLLPRADVVLVIDCDVPWYPNHVKPRESAAVVQVGIDPLYSRYPIRGFRSDLTVQGEPAVVLTELARALARHPGRDGEGIRERKAQLRDMHDEMWRQWKESAIKAAAECPLDFEWVSYQVNRILGEDTVLVNEYDMHLTQLESRHPGSYFGTPHAGYLGWGVGAALGIKLASPAKTVVVTVGDGSYMFSVPSACHFTSSAYQLPILVVVYNNQCWNAVKRAARTLHPKGWSARTNEYPLGELQPTAHFEKICEAFGGYGERVETPDQVEPALHRALHAVKNEKRQAVLNMVCKHP</sequence>